<gene>
    <name evidence="2" type="ORF">DFR29_111197</name>
</gene>
<protein>
    <submittedName>
        <fullName evidence="2">Uncharacterized protein</fullName>
    </submittedName>
</protein>
<dbReference type="Proteomes" id="UP000295293">
    <property type="component" value="Unassembled WGS sequence"/>
</dbReference>
<keyword evidence="3" id="KW-1185">Reference proteome</keyword>
<feature type="chain" id="PRO_5020575149" evidence="1">
    <location>
        <begin position="29"/>
        <end position="191"/>
    </location>
</feature>
<dbReference type="OrthoDB" id="9815730at2"/>
<feature type="signal peptide" evidence="1">
    <location>
        <begin position="1"/>
        <end position="28"/>
    </location>
</feature>
<comment type="caution">
    <text evidence="2">The sequence shown here is derived from an EMBL/GenBank/DDBJ whole genome shotgun (WGS) entry which is preliminary data.</text>
</comment>
<proteinExistence type="predicted"/>
<sequence>MINRKYPSALAAVLAASALMAASHGAMAAVICNNTPISIPNNIDGVYINFVTGTTGTSSGAVPGFDFDPYAGGADGMNFYFGGGADANNGAVFDGTIYPVLANGTVIGAASTFALGTADTTMTAWRAGTTGFLGVRFTNEATSAANFGWVNLTTTAGTGFPATVNSYCYDNTGADIMAGTTPVSLQSFSVD</sequence>
<organism evidence="2 3">
    <name type="scientific">Tahibacter aquaticus</name>
    <dbReference type="NCBI Taxonomy" id="520092"/>
    <lineage>
        <taxon>Bacteria</taxon>
        <taxon>Pseudomonadati</taxon>
        <taxon>Pseudomonadota</taxon>
        <taxon>Gammaproteobacteria</taxon>
        <taxon>Lysobacterales</taxon>
        <taxon>Rhodanobacteraceae</taxon>
        <taxon>Tahibacter</taxon>
    </lineage>
</organism>
<keyword evidence="1" id="KW-0732">Signal</keyword>
<accession>A0A4R6YSU9</accession>
<dbReference type="RefSeq" id="WP_133820027.1">
    <property type="nucleotide sequence ID" value="NZ_SNZH01000011.1"/>
</dbReference>
<dbReference type="AlphaFoldDB" id="A0A4R6YSU9"/>
<reference evidence="2 3" key="1">
    <citation type="submission" date="2019-03" db="EMBL/GenBank/DDBJ databases">
        <title>Genomic Encyclopedia of Type Strains, Phase IV (KMG-IV): sequencing the most valuable type-strain genomes for metagenomic binning, comparative biology and taxonomic classification.</title>
        <authorList>
            <person name="Goeker M."/>
        </authorList>
    </citation>
    <scope>NUCLEOTIDE SEQUENCE [LARGE SCALE GENOMIC DNA]</scope>
    <source>
        <strain evidence="2 3">DSM 21667</strain>
    </source>
</reference>
<evidence type="ECO:0000313" key="3">
    <source>
        <dbReference type="Proteomes" id="UP000295293"/>
    </source>
</evidence>
<evidence type="ECO:0000313" key="2">
    <source>
        <dbReference type="EMBL" id="TDR41283.1"/>
    </source>
</evidence>
<dbReference type="EMBL" id="SNZH01000011">
    <property type="protein sequence ID" value="TDR41283.1"/>
    <property type="molecule type" value="Genomic_DNA"/>
</dbReference>
<name>A0A4R6YSU9_9GAMM</name>
<evidence type="ECO:0000256" key="1">
    <source>
        <dbReference type="SAM" id="SignalP"/>
    </source>
</evidence>